<feature type="non-terminal residue" evidence="3">
    <location>
        <position position="1"/>
    </location>
</feature>
<comment type="similarity">
    <text evidence="1">Belongs to the peptidase C14B family.</text>
</comment>
<evidence type="ECO:0000313" key="3">
    <source>
        <dbReference type="EMBL" id="KAK0498942.1"/>
    </source>
</evidence>
<dbReference type="Pfam" id="PF00656">
    <property type="entry name" value="Peptidase_C14"/>
    <property type="match status" value="1"/>
</dbReference>
<accession>A0AA39UQF3</accession>
<dbReference type="PANTHER" id="PTHR48104:SF30">
    <property type="entry name" value="METACASPASE-1"/>
    <property type="match status" value="1"/>
</dbReference>
<dbReference type="Gene3D" id="3.40.50.1460">
    <property type="match status" value="1"/>
</dbReference>
<dbReference type="AlphaFoldDB" id="A0AA39UQF3"/>
<reference evidence="3" key="1">
    <citation type="submission" date="2023-06" db="EMBL/GenBank/DDBJ databases">
        <authorList>
            <consortium name="Lawrence Berkeley National Laboratory"/>
            <person name="Ahrendt S."/>
            <person name="Sahu N."/>
            <person name="Indic B."/>
            <person name="Wong-Bajracharya J."/>
            <person name="Merenyi Z."/>
            <person name="Ke H.-M."/>
            <person name="Monk M."/>
            <person name="Kocsube S."/>
            <person name="Drula E."/>
            <person name="Lipzen A."/>
            <person name="Balint B."/>
            <person name="Henrissat B."/>
            <person name="Andreopoulos B."/>
            <person name="Martin F.M."/>
            <person name="Harder C.B."/>
            <person name="Rigling D."/>
            <person name="Ford K.L."/>
            <person name="Foster G.D."/>
            <person name="Pangilinan J."/>
            <person name="Papanicolaou A."/>
            <person name="Barry K."/>
            <person name="LaButti K."/>
            <person name="Viragh M."/>
            <person name="Koriabine M."/>
            <person name="Yan M."/>
            <person name="Riley R."/>
            <person name="Champramary S."/>
            <person name="Plett K.L."/>
            <person name="Tsai I.J."/>
            <person name="Slot J."/>
            <person name="Sipos G."/>
            <person name="Plett J."/>
            <person name="Nagy L.G."/>
            <person name="Grigoriev I.V."/>
        </authorList>
    </citation>
    <scope>NUCLEOTIDE SEQUENCE</scope>
    <source>
        <strain evidence="3">HWK02</strain>
    </source>
</reference>
<protein>
    <recommendedName>
        <fullName evidence="2">Peptidase C14 caspase domain-containing protein</fullName>
    </recommendedName>
</protein>
<dbReference type="InterPro" id="IPR050452">
    <property type="entry name" value="Metacaspase"/>
</dbReference>
<comment type="caution">
    <text evidence="3">The sequence shown here is derived from an EMBL/GenBank/DDBJ whole genome shotgun (WGS) entry which is preliminary data.</text>
</comment>
<sequence>IWAVLIGIDGYLLYPLRGCVADVLTMEQYLVNDLLVPRERIQKLLGPGRYGDTSTDISSIPSHANMISLLHSLITNSSIKCDDPIIIFFSGHGSRYSLSDDDGSPDVDEELDDERSQKYVEALCPMDRNTIDSSGALIPDITDRELNTILAQIASVKGSRITFILDCCHAGSVTR</sequence>
<organism evidence="3 4">
    <name type="scientific">Armillaria luteobubalina</name>
    <dbReference type="NCBI Taxonomy" id="153913"/>
    <lineage>
        <taxon>Eukaryota</taxon>
        <taxon>Fungi</taxon>
        <taxon>Dikarya</taxon>
        <taxon>Basidiomycota</taxon>
        <taxon>Agaricomycotina</taxon>
        <taxon>Agaricomycetes</taxon>
        <taxon>Agaricomycetidae</taxon>
        <taxon>Agaricales</taxon>
        <taxon>Marasmiineae</taxon>
        <taxon>Physalacriaceae</taxon>
        <taxon>Armillaria</taxon>
    </lineage>
</organism>
<evidence type="ECO:0000259" key="2">
    <source>
        <dbReference type="Pfam" id="PF00656"/>
    </source>
</evidence>
<name>A0AA39UQF3_9AGAR</name>
<evidence type="ECO:0000313" key="4">
    <source>
        <dbReference type="Proteomes" id="UP001175228"/>
    </source>
</evidence>
<dbReference type="EMBL" id="JAUEPU010000010">
    <property type="protein sequence ID" value="KAK0498942.1"/>
    <property type="molecule type" value="Genomic_DNA"/>
</dbReference>
<feature type="domain" description="Peptidase C14 caspase" evidence="2">
    <location>
        <begin position="2"/>
        <end position="171"/>
    </location>
</feature>
<keyword evidence="4" id="KW-1185">Reference proteome</keyword>
<dbReference type="GO" id="GO:0006508">
    <property type="term" value="P:proteolysis"/>
    <property type="evidence" value="ECO:0007669"/>
    <property type="project" value="InterPro"/>
</dbReference>
<feature type="non-terminal residue" evidence="3">
    <location>
        <position position="175"/>
    </location>
</feature>
<dbReference type="PANTHER" id="PTHR48104">
    <property type="entry name" value="METACASPASE-4"/>
    <property type="match status" value="1"/>
</dbReference>
<gene>
    <name evidence="3" type="ORF">EDD18DRAFT_1051848</name>
</gene>
<dbReference type="InterPro" id="IPR011600">
    <property type="entry name" value="Pept_C14_caspase"/>
</dbReference>
<proteinExistence type="inferred from homology"/>
<dbReference type="Proteomes" id="UP001175228">
    <property type="component" value="Unassembled WGS sequence"/>
</dbReference>
<evidence type="ECO:0000256" key="1">
    <source>
        <dbReference type="ARBA" id="ARBA00009005"/>
    </source>
</evidence>
<dbReference type="GO" id="GO:0005737">
    <property type="term" value="C:cytoplasm"/>
    <property type="evidence" value="ECO:0007669"/>
    <property type="project" value="TreeGrafter"/>
</dbReference>
<dbReference type="GO" id="GO:0004197">
    <property type="term" value="F:cysteine-type endopeptidase activity"/>
    <property type="evidence" value="ECO:0007669"/>
    <property type="project" value="InterPro"/>
</dbReference>